<dbReference type="STRING" id="1182568.SU48_03115"/>
<protein>
    <recommendedName>
        <fullName evidence="4">Lipoprotein</fullName>
    </recommendedName>
</protein>
<feature type="chain" id="PRO_5008000457" description="Lipoprotein" evidence="1">
    <location>
        <begin position="20"/>
        <end position="408"/>
    </location>
</feature>
<evidence type="ECO:0000313" key="3">
    <source>
        <dbReference type="Proteomes" id="UP000077363"/>
    </source>
</evidence>
<dbReference type="OrthoDB" id="61442at2"/>
<dbReference type="AlphaFoldDB" id="A0A172T7F1"/>
<dbReference type="PROSITE" id="PS51257">
    <property type="entry name" value="PROKAR_LIPOPROTEIN"/>
    <property type="match status" value="1"/>
</dbReference>
<evidence type="ECO:0008006" key="4">
    <source>
        <dbReference type="Google" id="ProtNLM"/>
    </source>
</evidence>
<sequence length="408" mass="42013">MPKIQSLAALLGLSLALSACNPDPIVTPLPQPQPEVITQPAAPVVGQATEIQTLPAVTQQAANTFSEMLNPASADFDPDLAAVLEGLGGVMMGQPVQMQSLKVQSPAQLGNQIKAMLTARSRSGLGNLTATTTLLPRGTWMVGAQGQLTKTSAQPADGYVLMSAGTAITLTAEWEVGGSKTVLIDDSGTLTGVAMRVEVPTNARVTLTRGAVKRAAAQMTMTPGACIGISGPDALTLTAWAGREANPPAQLKFSHAWTATGVTTSTEATYLTRSRRASASMTSSISGSTANRCTPATFAFTPTRADLSASVSVPGNTASADLKLRDLTNVVFSDTELRASNPFSKVTGTLSASAQHNGKAVLSAFGPLADGADADLLPGDQTNVQFVLRGKLIVTNLQAVFQGKVALN</sequence>
<gene>
    <name evidence="2" type="ORF">SU48_03115</name>
</gene>
<name>A0A172T7F1_9DEIO</name>
<organism evidence="2 3">
    <name type="scientific">Deinococcus puniceus</name>
    <dbReference type="NCBI Taxonomy" id="1182568"/>
    <lineage>
        <taxon>Bacteria</taxon>
        <taxon>Thermotogati</taxon>
        <taxon>Deinococcota</taxon>
        <taxon>Deinococci</taxon>
        <taxon>Deinococcales</taxon>
        <taxon>Deinococcaceae</taxon>
        <taxon>Deinococcus</taxon>
    </lineage>
</organism>
<evidence type="ECO:0000256" key="1">
    <source>
        <dbReference type="SAM" id="SignalP"/>
    </source>
</evidence>
<keyword evidence="1" id="KW-0732">Signal</keyword>
<accession>A0A172T7F1</accession>
<dbReference type="PATRIC" id="fig|1182568.3.peg.654"/>
<reference evidence="2 3" key="1">
    <citation type="submission" date="2015-01" db="EMBL/GenBank/DDBJ databases">
        <title>Deinococcus puniceus/DY1/ whole genome sequencing.</title>
        <authorList>
            <person name="Kim M.K."/>
            <person name="Srinivasan S."/>
            <person name="Lee J.-J."/>
        </authorList>
    </citation>
    <scope>NUCLEOTIDE SEQUENCE [LARGE SCALE GENOMIC DNA]</scope>
    <source>
        <strain evidence="2 3">DY1</strain>
    </source>
</reference>
<dbReference type="KEGG" id="dpu:SU48_03115"/>
<dbReference type="RefSeq" id="WP_064013978.1">
    <property type="nucleotide sequence ID" value="NZ_CP011387.1"/>
</dbReference>
<dbReference type="Proteomes" id="UP000077363">
    <property type="component" value="Chromosome"/>
</dbReference>
<evidence type="ECO:0000313" key="2">
    <source>
        <dbReference type="EMBL" id="ANE42921.1"/>
    </source>
</evidence>
<feature type="signal peptide" evidence="1">
    <location>
        <begin position="1"/>
        <end position="19"/>
    </location>
</feature>
<dbReference type="EMBL" id="CP011387">
    <property type="protein sequence ID" value="ANE42921.1"/>
    <property type="molecule type" value="Genomic_DNA"/>
</dbReference>
<proteinExistence type="predicted"/>
<keyword evidence="3" id="KW-1185">Reference proteome</keyword>